<accession>B4LAQ1</accession>
<feature type="compositionally biased region" description="Basic residues" evidence="1">
    <location>
        <begin position="178"/>
        <end position="187"/>
    </location>
</feature>
<evidence type="ECO:0000313" key="2">
    <source>
        <dbReference type="EMBL" id="EDW05364.2"/>
    </source>
</evidence>
<feature type="compositionally biased region" description="Basic and acidic residues" evidence="1">
    <location>
        <begin position="1"/>
        <end position="19"/>
    </location>
</feature>
<dbReference type="HOGENOM" id="CLU_035935_0_0_1"/>
<name>B4LAQ1_DROMO</name>
<gene>
    <name evidence="2" type="primary">Dmoj\GI11287</name>
    <name evidence="2" type="ORF">Dmoj_GI11287</name>
</gene>
<protein>
    <submittedName>
        <fullName evidence="2">Uncharacterized protein</fullName>
    </submittedName>
</protein>
<keyword evidence="3" id="KW-1185">Reference proteome</keyword>
<sequence>MDDRSPSRGWEGGREHCPSVDDPAPETAARDGVEEGHSDVSRSSGEEFQAEDASPEEGGIASPIPRGLNDGSPSRRRDGGRECYPSVDDPAPKTAARDGAEEEQLSMSRSSDEEFQVEDANPEEDATADPIPQRRTGADVERDQQPESVRISLRYTPGTVENRRLSRSSQSSAERPTGHCRRRRQKGRPVSARKPDPCTPAGQGKPTDGAEVPSAHRHSRKWSRSESGQERDGRRDESTETRSSEERRLLADMAELLDGWEVSLEDALGAEDEEATRMLPLIPVNWRVRPAGTELSAEMIQLLRREVETRGRRHRRTRFRVAAGGRSFT</sequence>
<feature type="compositionally biased region" description="Basic and acidic residues" evidence="1">
    <location>
        <begin position="136"/>
        <end position="145"/>
    </location>
</feature>
<dbReference type="EMBL" id="CH935472">
    <property type="protein sequence ID" value="EDW05364.2"/>
    <property type="molecule type" value="Genomic_DNA"/>
</dbReference>
<dbReference type="InParanoid" id="B4LAQ1"/>
<evidence type="ECO:0000256" key="1">
    <source>
        <dbReference type="SAM" id="MobiDB-lite"/>
    </source>
</evidence>
<evidence type="ECO:0000313" key="3">
    <source>
        <dbReference type="Proteomes" id="UP000009192"/>
    </source>
</evidence>
<dbReference type="Proteomes" id="UP000009192">
    <property type="component" value="Unassembled WGS sequence"/>
</dbReference>
<feature type="compositionally biased region" description="Basic and acidic residues" evidence="1">
    <location>
        <begin position="223"/>
        <end position="247"/>
    </location>
</feature>
<proteinExistence type="predicted"/>
<feature type="compositionally biased region" description="Acidic residues" evidence="1">
    <location>
        <begin position="113"/>
        <end position="127"/>
    </location>
</feature>
<reference evidence="2 3" key="1">
    <citation type="journal article" date="2007" name="Nature">
        <title>Evolution of genes and genomes on the Drosophila phylogeny.</title>
        <authorList>
            <consortium name="Drosophila 12 Genomes Consortium"/>
            <person name="Clark A.G."/>
            <person name="Eisen M.B."/>
            <person name="Smith D.R."/>
            <person name="Bergman C.M."/>
            <person name="Oliver B."/>
            <person name="Markow T.A."/>
            <person name="Kaufman T.C."/>
            <person name="Kellis M."/>
            <person name="Gelbart W."/>
            <person name="Iyer V.N."/>
            <person name="Pollard D.A."/>
            <person name="Sackton T.B."/>
            <person name="Larracuente A.M."/>
            <person name="Singh N.D."/>
            <person name="Abad J.P."/>
            <person name="Abt D.N."/>
            <person name="Adryan B."/>
            <person name="Aguade M."/>
            <person name="Akashi H."/>
            <person name="Anderson W.W."/>
            <person name="Aquadro C.F."/>
            <person name="Ardell D.H."/>
            <person name="Arguello R."/>
            <person name="Artieri C.G."/>
            <person name="Barbash D.A."/>
            <person name="Barker D."/>
            <person name="Barsanti P."/>
            <person name="Batterham P."/>
            <person name="Batzoglou S."/>
            <person name="Begun D."/>
            <person name="Bhutkar A."/>
            <person name="Blanco E."/>
            <person name="Bosak S.A."/>
            <person name="Bradley R.K."/>
            <person name="Brand A.D."/>
            <person name="Brent M.R."/>
            <person name="Brooks A.N."/>
            <person name="Brown R.H."/>
            <person name="Butlin R.K."/>
            <person name="Caggese C."/>
            <person name="Calvi B.R."/>
            <person name="Bernardo de Carvalho A."/>
            <person name="Caspi A."/>
            <person name="Castrezana S."/>
            <person name="Celniker S.E."/>
            <person name="Chang J.L."/>
            <person name="Chapple C."/>
            <person name="Chatterji S."/>
            <person name="Chinwalla A."/>
            <person name="Civetta A."/>
            <person name="Clifton S.W."/>
            <person name="Comeron J.M."/>
            <person name="Costello J.C."/>
            <person name="Coyne J.A."/>
            <person name="Daub J."/>
            <person name="David R.G."/>
            <person name="Delcher A.L."/>
            <person name="Delehaunty K."/>
            <person name="Do C.B."/>
            <person name="Ebling H."/>
            <person name="Edwards K."/>
            <person name="Eickbush T."/>
            <person name="Evans J.D."/>
            <person name="Filipski A."/>
            <person name="Findeiss S."/>
            <person name="Freyhult E."/>
            <person name="Fulton L."/>
            <person name="Fulton R."/>
            <person name="Garcia A.C."/>
            <person name="Gardiner A."/>
            <person name="Garfield D.A."/>
            <person name="Garvin B.E."/>
            <person name="Gibson G."/>
            <person name="Gilbert D."/>
            <person name="Gnerre S."/>
            <person name="Godfrey J."/>
            <person name="Good R."/>
            <person name="Gotea V."/>
            <person name="Gravely B."/>
            <person name="Greenberg A.J."/>
            <person name="Griffiths-Jones S."/>
            <person name="Gross S."/>
            <person name="Guigo R."/>
            <person name="Gustafson E.A."/>
            <person name="Haerty W."/>
            <person name="Hahn M.W."/>
            <person name="Halligan D.L."/>
            <person name="Halpern A.L."/>
            <person name="Halter G.M."/>
            <person name="Han M.V."/>
            <person name="Heger A."/>
            <person name="Hillier L."/>
            <person name="Hinrichs A.S."/>
            <person name="Holmes I."/>
            <person name="Hoskins R.A."/>
            <person name="Hubisz M.J."/>
            <person name="Hultmark D."/>
            <person name="Huntley M.A."/>
            <person name="Jaffe D.B."/>
            <person name="Jagadeeshan S."/>
            <person name="Jeck W.R."/>
            <person name="Johnson J."/>
            <person name="Jones C.D."/>
            <person name="Jordan W.C."/>
            <person name="Karpen G.H."/>
            <person name="Kataoka E."/>
            <person name="Keightley P.D."/>
            <person name="Kheradpour P."/>
            <person name="Kirkness E.F."/>
            <person name="Koerich L.B."/>
            <person name="Kristiansen K."/>
            <person name="Kudrna D."/>
            <person name="Kulathinal R.J."/>
            <person name="Kumar S."/>
            <person name="Kwok R."/>
            <person name="Lander E."/>
            <person name="Langley C.H."/>
            <person name="Lapoint R."/>
            <person name="Lazzaro B.P."/>
            <person name="Lee S.J."/>
            <person name="Levesque L."/>
            <person name="Li R."/>
            <person name="Lin C.F."/>
            <person name="Lin M.F."/>
            <person name="Lindblad-Toh K."/>
            <person name="Llopart A."/>
            <person name="Long M."/>
            <person name="Low L."/>
            <person name="Lozovsky E."/>
            <person name="Lu J."/>
            <person name="Luo M."/>
            <person name="Machado C.A."/>
            <person name="Makalowski W."/>
            <person name="Marzo M."/>
            <person name="Matsuda M."/>
            <person name="Matzkin L."/>
            <person name="McAllister B."/>
            <person name="McBride C.S."/>
            <person name="McKernan B."/>
            <person name="McKernan K."/>
            <person name="Mendez-Lago M."/>
            <person name="Minx P."/>
            <person name="Mollenhauer M.U."/>
            <person name="Montooth K."/>
            <person name="Mount S.M."/>
            <person name="Mu X."/>
            <person name="Myers E."/>
            <person name="Negre B."/>
            <person name="Newfeld S."/>
            <person name="Nielsen R."/>
            <person name="Noor M.A."/>
            <person name="O'Grady P."/>
            <person name="Pachter L."/>
            <person name="Papaceit M."/>
            <person name="Parisi M.J."/>
            <person name="Parisi M."/>
            <person name="Parts L."/>
            <person name="Pedersen J.S."/>
            <person name="Pesole G."/>
            <person name="Phillippy A.M."/>
            <person name="Ponting C.P."/>
            <person name="Pop M."/>
            <person name="Porcelli D."/>
            <person name="Powell J.R."/>
            <person name="Prohaska S."/>
            <person name="Pruitt K."/>
            <person name="Puig M."/>
            <person name="Quesneville H."/>
            <person name="Ram K.R."/>
            <person name="Rand D."/>
            <person name="Rasmussen M.D."/>
            <person name="Reed L.K."/>
            <person name="Reenan R."/>
            <person name="Reily A."/>
            <person name="Remington K.A."/>
            <person name="Rieger T.T."/>
            <person name="Ritchie M.G."/>
            <person name="Robin C."/>
            <person name="Rogers Y.H."/>
            <person name="Rohde C."/>
            <person name="Rozas J."/>
            <person name="Rubenfield M.J."/>
            <person name="Ruiz A."/>
            <person name="Russo S."/>
            <person name="Salzberg S.L."/>
            <person name="Sanchez-Gracia A."/>
            <person name="Saranga D.J."/>
            <person name="Sato H."/>
            <person name="Schaeffer S.W."/>
            <person name="Schatz M.C."/>
            <person name="Schlenke T."/>
            <person name="Schwartz R."/>
            <person name="Segarra C."/>
            <person name="Singh R.S."/>
            <person name="Sirot L."/>
            <person name="Sirota M."/>
            <person name="Sisneros N.B."/>
            <person name="Smith C.D."/>
            <person name="Smith T.F."/>
            <person name="Spieth J."/>
            <person name="Stage D.E."/>
            <person name="Stark A."/>
            <person name="Stephan W."/>
            <person name="Strausberg R.L."/>
            <person name="Strempel S."/>
            <person name="Sturgill D."/>
            <person name="Sutton G."/>
            <person name="Sutton G.G."/>
            <person name="Tao W."/>
            <person name="Teichmann S."/>
            <person name="Tobari Y.N."/>
            <person name="Tomimura Y."/>
            <person name="Tsolas J.M."/>
            <person name="Valente V.L."/>
            <person name="Venter E."/>
            <person name="Venter J.C."/>
            <person name="Vicario S."/>
            <person name="Vieira F.G."/>
            <person name="Vilella A.J."/>
            <person name="Villasante A."/>
            <person name="Walenz B."/>
            <person name="Wang J."/>
            <person name="Wasserman M."/>
            <person name="Watts T."/>
            <person name="Wilson D."/>
            <person name="Wilson R.K."/>
            <person name="Wing R.A."/>
            <person name="Wolfner M.F."/>
            <person name="Wong A."/>
            <person name="Wong G.K."/>
            <person name="Wu C.I."/>
            <person name="Wu G."/>
            <person name="Yamamoto D."/>
            <person name="Yang H.P."/>
            <person name="Yang S.P."/>
            <person name="Yorke J.A."/>
            <person name="Yoshida K."/>
            <person name="Zdobnov E."/>
            <person name="Zhang P."/>
            <person name="Zhang Y."/>
            <person name="Zimin A.V."/>
            <person name="Baldwin J."/>
            <person name="Abdouelleil A."/>
            <person name="Abdulkadir J."/>
            <person name="Abebe A."/>
            <person name="Abera B."/>
            <person name="Abreu J."/>
            <person name="Acer S.C."/>
            <person name="Aftuck L."/>
            <person name="Alexander A."/>
            <person name="An P."/>
            <person name="Anderson E."/>
            <person name="Anderson S."/>
            <person name="Arachi H."/>
            <person name="Azer M."/>
            <person name="Bachantsang P."/>
            <person name="Barry A."/>
            <person name="Bayul T."/>
            <person name="Berlin A."/>
            <person name="Bessette D."/>
            <person name="Bloom T."/>
            <person name="Blye J."/>
            <person name="Boguslavskiy L."/>
            <person name="Bonnet C."/>
            <person name="Boukhgalter B."/>
            <person name="Bourzgui I."/>
            <person name="Brown A."/>
            <person name="Cahill P."/>
            <person name="Channer S."/>
            <person name="Cheshatsang Y."/>
            <person name="Chuda L."/>
            <person name="Citroen M."/>
            <person name="Collymore A."/>
            <person name="Cooke P."/>
            <person name="Costello M."/>
            <person name="D'Aco K."/>
            <person name="Daza R."/>
            <person name="De Haan G."/>
            <person name="DeGray S."/>
            <person name="DeMaso C."/>
            <person name="Dhargay N."/>
            <person name="Dooley K."/>
            <person name="Dooley E."/>
            <person name="Doricent M."/>
            <person name="Dorje P."/>
            <person name="Dorjee K."/>
            <person name="Dupes A."/>
            <person name="Elong R."/>
            <person name="Falk J."/>
            <person name="Farina A."/>
            <person name="Faro S."/>
            <person name="Ferguson D."/>
            <person name="Fisher S."/>
            <person name="Foley C.D."/>
            <person name="Franke A."/>
            <person name="Friedrich D."/>
            <person name="Gadbois L."/>
            <person name="Gearin G."/>
            <person name="Gearin C.R."/>
            <person name="Giannoukos G."/>
            <person name="Goode T."/>
            <person name="Graham J."/>
            <person name="Grandbois E."/>
            <person name="Grewal S."/>
            <person name="Gyaltsen K."/>
            <person name="Hafez N."/>
            <person name="Hagos B."/>
            <person name="Hall J."/>
            <person name="Henson C."/>
            <person name="Hollinger A."/>
            <person name="Honan T."/>
            <person name="Huard M.D."/>
            <person name="Hughes L."/>
            <person name="Hurhula B."/>
            <person name="Husby M.E."/>
            <person name="Kamat A."/>
            <person name="Kanga B."/>
            <person name="Kashin S."/>
            <person name="Khazanovich D."/>
            <person name="Kisner P."/>
            <person name="Lance K."/>
            <person name="Lara M."/>
            <person name="Lee W."/>
            <person name="Lennon N."/>
            <person name="Letendre F."/>
            <person name="LeVine R."/>
            <person name="Lipovsky A."/>
            <person name="Liu X."/>
            <person name="Liu J."/>
            <person name="Liu S."/>
            <person name="Lokyitsang T."/>
            <person name="Lokyitsang Y."/>
            <person name="Lubonja R."/>
            <person name="Lui A."/>
            <person name="MacDonald P."/>
            <person name="Magnisalis V."/>
            <person name="Maru K."/>
            <person name="Matthews C."/>
            <person name="McCusker W."/>
            <person name="McDonough S."/>
            <person name="Mehta T."/>
            <person name="Meldrim J."/>
            <person name="Meneus L."/>
            <person name="Mihai O."/>
            <person name="Mihalev A."/>
            <person name="Mihova T."/>
            <person name="Mittelman R."/>
            <person name="Mlenga V."/>
            <person name="Montmayeur A."/>
            <person name="Mulrain L."/>
            <person name="Navidi A."/>
            <person name="Naylor J."/>
            <person name="Negash T."/>
            <person name="Nguyen T."/>
            <person name="Nguyen N."/>
            <person name="Nicol R."/>
            <person name="Norbu C."/>
            <person name="Norbu N."/>
            <person name="Novod N."/>
            <person name="O'Neill B."/>
            <person name="Osman S."/>
            <person name="Markiewicz E."/>
            <person name="Oyono O.L."/>
            <person name="Patti C."/>
            <person name="Phunkhang P."/>
            <person name="Pierre F."/>
            <person name="Priest M."/>
            <person name="Raghuraman S."/>
            <person name="Rege F."/>
            <person name="Reyes R."/>
            <person name="Rise C."/>
            <person name="Rogov P."/>
            <person name="Ross K."/>
            <person name="Ryan E."/>
            <person name="Settipalli S."/>
            <person name="Shea T."/>
            <person name="Sherpa N."/>
            <person name="Shi L."/>
            <person name="Shih D."/>
            <person name="Sparrow T."/>
            <person name="Spaulding J."/>
            <person name="Stalker J."/>
            <person name="Stange-Thomann N."/>
            <person name="Stavropoulos S."/>
            <person name="Stone C."/>
            <person name="Strader C."/>
            <person name="Tesfaye S."/>
            <person name="Thomson T."/>
            <person name="Thoulutsang Y."/>
            <person name="Thoulutsang D."/>
            <person name="Topham K."/>
            <person name="Topping I."/>
            <person name="Tsamla T."/>
            <person name="Vassiliev H."/>
            <person name="Vo A."/>
            <person name="Wangchuk T."/>
            <person name="Wangdi T."/>
            <person name="Weiand M."/>
            <person name="Wilkinson J."/>
            <person name="Wilson A."/>
            <person name="Yadav S."/>
            <person name="Young G."/>
            <person name="Yu Q."/>
            <person name="Zembek L."/>
            <person name="Zhong D."/>
            <person name="Zimmer A."/>
            <person name="Zwirko Z."/>
            <person name="Jaffe D.B."/>
            <person name="Alvarez P."/>
            <person name="Brockman W."/>
            <person name="Butler J."/>
            <person name="Chin C."/>
            <person name="Gnerre S."/>
            <person name="Grabherr M."/>
            <person name="Kleber M."/>
            <person name="Mauceli E."/>
            <person name="MacCallum I."/>
        </authorList>
    </citation>
    <scope>NUCLEOTIDE SEQUENCE [LARGE SCALE GENOMIC DNA]</scope>
    <source>
        <strain evidence="3">Tucson 15081-1352.22</strain>
    </source>
</reference>
<feature type="region of interest" description="Disordered" evidence="1">
    <location>
        <begin position="1"/>
        <end position="247"/>
    </location>
</feature>
<organism evidence="2 3">
    <name type="scientific">Drosophila mojavensis</name>
    <name type="common">Fruit fly</name>
    <dbReference type="NCBI Taxonomy" id="7230"/>
    <lineage>
        <taxon>Eukaryota</taxon>
        <taxon>Metazoa</taxon>
        <taxon>Ecdysozoa</taxon>
        <taxon>Arthropoda</taxon>
        <taxon>Hexapoda</taxon>
        <taxon>Insecta</taxon>
        <taxon>Pterygota</taxon>
        <taxon>Neoptera</taxon>
        <taxon>Endopterygota</taxon>
        <taxon>Diptera</taxon>
        <taxon>Brachycera</taxon>
        <taxon>Muscomorpha</taxon>
        <taxon>Ephydroidea</taxon>
        <taxon>Drosophilidae</taxon>
        <taxon>Drosophila</taxon>
    </lineage>
</organism>
<feature type="compositionally biased region" description="Basic and acidic residues" evidence="1">
    <location>
        <begin position="28"/>
        <end position="40"/>
    </location>
</feature>
<feature type="non-terminal residue" evidence="2">
    <location>
        <position position="329"/>
    </location>
</feature>
<dbReference type="AlphaFoldDB" id="B4LAQ1"/>
<dbReference type="KEGG" id="dmo:Dmoj_GI11287"/>